<comment type="caution">
    <text evidence="1">The sequence shown here is derived from an EMBL/GenBank/DDBJ whole genome shotgun (WGS) entry which is preliminary data.</text>
</comment>
<dbReference type="Proteomes" id="UP001642484">
    <property type="component" value="Unassembled WGS sequence"/>
</dbReference>
<evidence type="ECO:0000313" key="2">
    <source>
        <dbReference type="Proteomes" id="UP001642484"/>
    </source>
</evidence>
<keyword evidence="2" id="KW-1185">Reference proteome</keyword>
<protein>
    <submittedName>
        <fullName evidence="1">Uncharacterized protein</fullName>
    </submittedName>
</protein>
<organism evidence="1 2">
    <name type="scientific">Durusdinium trenchii</name>
    <dbReference type="NCBI Taxonomy" id="1381693"/>
    <lineage>
        <taxon>Eukaryota</taxon>
        <taxon>Sar</taxon>
        <taxon>Alveolata</taxon>
        <taxon>Dinophyceae</taxon>
        <taxon>Suessiales</taxon>
        <taxon>Symbiodiniaceae</taxon>
        <taxon>Durusdinium</taxon>
    </lineage>
</organism>
<proteinExistence type="predicted"/>
<gene>
    <name evidence="1" type="ORF">CCMP2556_LOCUS13699</name>
</gene>
<sequence length="226" mass="25397">MHYAFTRSPLALYSLAEDASAVNAPQSMAYGLRKITGTNYWPYGNGRDWFFVGDLDYMHGRRTPEVMVRQRADKLTPPLKTKKGHPRDMVFSRASIALSQRQVSVPVPGGCGYGTLLPVETLNRWRSLQDLDSGEDCNLARWRQQRGGSRDADEVLRARCSATLSATLKGRPFGRTLSATSSELGSRQRFDASATSLGDKYRSFSMPIRDPARWDFLERNPRASTR</sequence>
<name>A0ABP0JYF8_9DINO</name>
<evidence type="ECO:0000313" key="1">
    <source>
        <dbReference type="EMBL" id="CAK9019543.1"/>
    </source>
</evidence>
<accession>A0ABP0JYF8</accession>
<dbReference type="EMBL" id="CAXAMN010006891">
    <property type="protein sequence ID" value="CAK9019543.1"/>
    <property type="molecule type" value="Genomic_DNA"/>
</dbReference>
<reference evidence="1 2" key="1">
    <citation type="submission" date="2024-02" db="EMBL/GenBank/DDBJ databases">
        <authorList>
            <person name="Chen Y."/>
            <person name="Shah S."/>
            <person name="Dougan E. K."/>
            <person name="Thang M."/>
            <person name="Chan C."/>
        </authorList>
    </citation>
    <scope>NUCLEOTIDE SEQUENCE [LARGE SCALE GENOMIC DNA]</scope>
</reference>